<dbReference type="AlphaFoldDB" id="A0AAQ5YXR3"/>
<dbReference type="SUPFAM" id="SSF54236">
    <property type="entry name" value="Ubiquitin-like"/>
    <property type="match status" value="1"/>
</dbReference>
<evidence type="ECO:0000313" key="4">
    <source>
        <dbReference type="Proteomes" id="UP001501940"/>
    </source>
</evidence>
<accession>A0AAQ5YXR3</accession>
<organism evidence="3 4">
    <name type="scientific">Amphiprion ocellaris</name>
    <name type="common">Clown anemonefish</name>
    <dbReference type="NCBI Taxonomy" id="80972"/>
    <lineage>
        <taxon>Eukaryota</taxon>
        <taxon>Metazoa</taxon>
        <taxon>Chordata</taxon>
        <taxon>Craniata</taxon>
        <taxon>Vertebrata</taxon>
        <taxon>Euteleostomi</taxon>
        <taxon>Actinopterygii</taxon>
        <taxon>Neopterygii</taxon>
        <taxon>Teleostei</taxon>
        <taxon>Neoteleostei</taxon>
        <taxon>Acanthomorphata</taxon>
        <taxon>Ovalentaria</taxon>
        <taxon>Pomacentridae</taxon>
        <taxon>Amphiprion</taxon>
    </lineage>
</organism>
<reference evidence="3 4" key="1">
    <citation type="submission" date="2022-01" db="EMBL/GenBank/DDBJ databases">
        <title>A chromosome-scale genome assembly of the false clownfish, Amphiprion ocellaris.</title>
        <authorList>
            <person name="Ryu T."/>
        </authorList>
    </citation>
    <scope>NUCLEOTIDE SEQUENCE [LARGE SCALE GENOMIC DNA]</scope>
</reference>
<evidence type="ECO:0000256" key="1">
    <source>
        <dbReference type="SAM" id="MobiDB-lite"/>
    </source>
</evidence>
<proteinExistence type="predicted"/>
<dbReference type="Ensembl" id="ENSAOCT00000056471.1">
    <property type="protein sequence ID" value="ENSAOCP00000056335.1"/>
    <property type="gene ID" value="ENSAOCG00000029311.1"/>
</dbReference>
<sequence length="114" mass="12847">MGKIYQVVVIGLRAEKVVIDLCDTEEQFKTITVLQLKEKILSKLACNIRPDDFRLIFTYKNLEGDATLLCDYGIEHKSTIQMVLWLGGGGFPEKEDGGMGDKDKNRSMEKLSGF</sequence>
<feature type="compositionally biased region" description="Basic and acidic residues" evidence="1">
    <location>
        <begin position="92"/>
        <end position="114"/>
    </location>
</feature>
<name>A0AAQ5YXR3_AMPOC</name>
<dbReference type="GeneID" id="129348154"/>
<dbReference type="RefSeq" id="XP_054863809.1">
    <property type="nucleotide sequence ID" value="XM_055007834.1"/>
</dbReference>
<dbReference type="InterPro" id="IPR000626">
    <property type="entry name" value="Ubiquitin-like_dom"/>
</dbReference>
<dbReference type="InterPro" id="IPR029071">
    <property type="entry name" value="Ubiquitin-like_domsf"/>
</dbReference>
<reference evidence="3" key="2">
    <citation type="submission" date="2025-08" db="UniProtKB">
        <authorList>
            <consortium name="Ensembl"/>
        </authorList>
    </citation>
    <scope>IDENTIFICATION</scope>
</reference>
<dbReference type="Proteomes" id="UP001501940">
    <property type="component" value="Chromosome 23"/>
</dbReference>
<reference evidence="3" key="3">
    <citation type="submission" date="2025-09" db="UniProtKB">
        <authorList>
            <consortium name="Ensembl"/>
        </authorList>
    </citation>
    <scope>IDENTIFICATION</scope>
</reference>
<dbReference type="Gene3D" id="3.10.20.90">
    <property type="entry name" value="Phosphatidylinositol 3-kinase Catalytic Subunit, Chain A, domain 1"/>
    <property type="match status" value="1"/>
</dbReference>
<dbReference type="Pfam" id="PF00240">
    <property type="entry name" value="ubiquitin"/>
    <property type="match status" value="1"/>
</dbReference>
<protein>
    <recommendedName>
        <fullName evidence="2">Ubiquitin-like domain-containing protein</fullName>
    </recommendedName>
</protein>
<feature type="region of interest" description="Disordered" evidence="1">
    <location>
        <begin position="91"/>
        <end position="114"/>
    </location>
</feature>
<dbReference type="PROSITE" id="PS50053">
    <property type="entry name" value="UBIQUITIN_2"/>
    <property type="match status" value="1"/>
</dbReference>
<dbReference type="GeneTree" id="ENSGT01150000287585"/>
<evidence type="ECO:0000259" key="2">
    <source>
        <dbReference type="PROSITE" id="PS50053"/>
    </source>
</evidence>
<dbReference type="KEGG" id="aoce:129348154"/>
<evidence type="ECO:0000313" key="3">
    <source>
        <dbReference type="Ensembl" id="ENSAOCP00000056335.1"/>
    </source>
</evidence>
<feature type="domain" description="Ubiquitin-like" evidence="2">
    <location>
        <begin position="32"/>
        <end position="89"/>
    </location>
</feature>
<keyword evidence="4" id="KW-1185">Reference proteome</keyword>